<dbReference type="HAMAP" id="MF_03014">
    <property type="entry name" value="KFase"/>
    <property type="match status" value="1"/>
</dbReference>
<dbReference type="EC" id="3.5.1.9" evidence="3"/>
<dbReference type="UniPathway" id="UPA00333">
    <property type="reaction ID" value="UER00454"/>
</dbReference>
<dbReference type="PANTHER" id="PTHR48081:SF33">
    <property type="entry name" value="KYNURENINE FORMAMIDASE"/>
    <property type="match status" value="1"/>
</dbReference>
<dbReference type="SUPFAM" id="SSF53474">
    <property type="entry name" value="alpha/beta-Hydrolases"/>
    <property type="match status" value="1"/>
</dbReference>
<dbReference type="STRING" id="212602.A0A420HCT1"/>
<dbReference type="GO" id="GO:0019441">
    <property type="term" value="P:L-tryptophan catabolic process to kynurenine"/>
    <property type="evidence" value="ECO:0007669"/>
    <property type="project" value="UniProtKB-UniRule"/>
</dbReference>
<feature type="short sequence motif" description="HGGXW" evidence="3">
    <location>
        <begin position="52"/>
        <end position="56"/>
    </location>
</feature>
<proteinExistence type="inferred from homology"/>
<dbReference type="OrthoDB" id="420264at2759"/>
<comment type="caution">
    <text evidence="5">The sequence shown here is derived from an EMBL/GenBank/DDBJ whole genome shotgun (WGS) entry which is preliminary data.</text>
</comment>
<feature type="domain" description="BD-FAE-like" evidence="4">
    <location>
        <begin position="42"/>
        <end position="249"/>
    </location>
</feature>
<keyword evidence="6" id="KW-1185">Reference proteome</keyword>
<comment type="similarity">
    <text evidence="3">Belongs to the kynurenine formamidase family.</text>
</comment>
<feature type="active site" description="Nucleophile" evidence="3">
    <location>
        <position position="144"/>
    </location>
</feature>
<organism evidence="5 6">
    <name type="scientific">Erysiphe neolycopersici</name>
    <dbReference type="NCBI Taxonomy" id="212602"/>
    <lineage>
        <taxon>Eukaryota</taxon>
        <taxon>Fungi</taxon>
        <taxon>Dikarya</taxon>
        <taxon>Ascomycota</taxon>
        <taxon>Pezizomycotina</taxon>
        <taxon>Leotiomycetes</taxon>
        <taxon>Erysiphales</taxon>
        <taxon>Erysiphaceae</taxon>
        <taxon>Erysiphe</taxon>
    </lineage>
</organism>
<dbReference type="GO" id="GO:0034354">
    <property type="term" value="P:'de novo' NAD+ biosynthetic process from L-tryptophan"/>
    <property type="evidence" value="ECO:0007669"/>
    <property type="project" value="UniProtKB-UniRule"/>
</dbReference>
<protein>
    <recommendedName>
        <fullName evidence="3">Kynurenine formamidase</fullName>
        <shortName evidence="3">KFA</shortName>
        <shortName evidence="3">KFase</shortName>
        <ecNumber evidence="3">3.5.1.9</ecNumber>
    </recommendedName>
    <alternativeName>
        <fullName evidence="3">Arylformamidase</fullName>
    </alternativeName>
    <alternativeName>
        <fullName evidence="3">N-formylkynurenine formamidase</fullName>
        <shortName evidence="3">FKF</shortName>
    </alternativeName>
</protein>
<dbReference type="InterPro" id="IPR029058">
    <property type="entry name" value="AB_hydrolase_fold"/>
</dbReference>
<comment type="pathway">
    <text evidence="3">Amino-acid degradation; L-tryptophan degradation via kynurenine pathway; L-kynurenine from L-tryptophan: step 2/2.</text>
</comment>
<evidence type="ECO:0000313" key="6">
    <source>
        <dbReference type="Proteomes" id="UP000286134"/>
    </source>
</evidence>
<dbReference type="Gene3D" id="3.40.50.1820">
    <property type="entry name" value="alpha/beta hydrolase"/>
    <property type="match status" value="1"/>
</dbReference>
<dbReference type="AlphaFoldDB" id="A0A420HCT1"/>
<sequence length="291" mass="33885">MEEKIKKRENYVSYMQEFQYGYHDLHRLSLFQPPPKRTETRHKDALWVIYIHGGAWRDPTITDRSFDHTVDVMLSSRWIHKIKGFASLSYRLSPHPDHKQQLPTSKTSNQEAKHPDHINDILMGLDYLQENFMVGNQYILIGHSCGATLAFQTIMSQFNHTSFVKPKIIVGVAGIYNLCGLRDRHPNSGYEEFISGAFGNEEKVWDLVSPVNMKPLENLWTEGEMAILVSSTLDELVESKQVEEFEKTLKSYHNIRVETWTRILNCSHDDIWKKDGLVQVLEKVLDNYYQV</sequence>
<evidence type="ECO:0000259" key="4">
    <source>
        <dbReference type="Pfam" id="PF20434"/>
    </source>
</evidence>
<gene>
    <name evidence="5" type="ORF">OnM2_091038</name>
</gene>
<dbReference type="Proteomes" id="UP000286134">
    <property type="component" value="Unassembled WGS sequence"/>
</dbReference>
<comment type="catalytic activity">
    <reaction evidence="3">
        <text>N-formyl-L-kynurenine + H2O = L-kynurenine + formate + H(+)</text>
        <dbReference type="Rhea" id="RHEA:13009"/>
        <dbReference type="ChEBI" id="CHEBI:15377"/>
        <dbReference type="ChEBI" id="CHEBI:15378"/>
        <dbReference type="ChEBI" id="CHEBI:15740"/>
        <dbReference type="ChEBI" id="CHEBI:57959"/>
        <dbReference type="ChEBI" id="CHEBI:58629"/>
        <dbReference type="EC" id="3.5.1.9"/>
    </reaction>
</comment>
<evidence type="ECO:0000256" key="1">
    <source>
        <dbReference type="ARBA" id="ARBA00022801"/>
    </source>
</evidence>
<dbReference type="Pfam" id="PF20434">
    <property type="entry name" value="BD-FAE"/>
    <property type="match status" value="1"/>
</dbReference>
<feature type="active site" evidence="3">
    <location>
        <position position="268"/>
    </location>
</feature>
<keyword evidence="2 3" id="KW-0823">Tryptophan catabolism</keyword>
<comment type="domain">
    <text evidence="3">The main chain amide nitrogen atoms of the second glycine and its adjacent residue in the HGGXW motif define the oxyanion hole, and stabilize the oxyanion that forms during the nucleophilic attack by the catalytic serine during substrate cleavage.</text>
</comment>
<dbReference type="GO" id="GO:0004061">
    <property type="term" value="F:arylformamidase activity"/>
    <property type="evidence" value="ECO:0007669"/>
    <property type="project" value="UniProtKB-UniRule"/>
</dbReference>
<accession>A0A420HCT1</accession>
<evidence type="ECO:0000313" key="5">
    <source>
        <dbReference type="EMBL" id="RKF55239.1"/>
    </source>
</evidence>
<dbReference type="InterPro" id="IPR050300">
    <property type="entry name" value="GDXG_lipolytic_enzyme"/>
</dbReference>
<dbReference type="InterPro" id="IPR049492">
    <property type="entry name" value="BD-FAE-like_dom"/>
</dbReference>
<evidence type="ECO:0000256" key="3">
    <source>
        <dbReference type="HAMAP-Rule" id="MF_03014"/>
    </source>
</evidence>
<comment type="function">
    <text evidence="3">Catalyzes the hydrolysis of N-formyl-L-kynurenine to L-kynurenine, the second step in the kynurenine pathway of tryptophan degradation. Kynurenine may be further oxidized to nicotinic acid, NAD(H) and NADP(H). Required for elimination of toxic metabolites.</text>
</comment>
<name>A0A420HCT1_9PEZI</name>
<keyword evidence="1 3" id="KW-0378">Hydrolase</keyword>
<comment type="subunit">
    <text evidence="3">Homodimer.</text>
</comment>
<dbReference type="PANTHER" id="PTHR48081">
    <property type="entry name" value="AB HYDROLASE SUPERFAMILY PROTEIN C4A8.06C"/>
    <property type="match status" value="1"/>
</dbReference>
<evidence type="ECO:0000256" key="2">
    <source>
        <dbReference type="ARBA" id="ARBA00023079"/>
    </source>
</evidence>
<reference evidence="5 6" key="1">
    <citation type="journal article" date="2018" name="BMC Genomics">
        <title>Comparative genome analyses reveal sequence features reflecting distinct modes of host-adaptation between dicot and monocot powdery mildew.</title>
        <authorList>
            <person name="Wu Y."/>
            <person name="Ma X."/>
            <person name="Pan Z."/>
            <person name="Kale S.D."/>
            <person name="Song Y."/>
            <person name="King H."/>
            <person name="Zhang Q."/>
            <person name="Presley C."/>
            <person name="Deng X."/>
            <person name="Wei C.I."/>
            <person name="Xiao S."/>
        </authorList>
    </citation>
    <scope>NUCLEOTIDE SEQUENCE [LARGE SCALE GENOMIC DNA]</scope>
    <source>
        <strain evidence="5">UMSG2</strain>
    </source>
</reference>
<feature type="active site" evidence="3">
    <location>
        <position position="234"/>
    </location>
</feature>
<dbReference type="InterPro" id="IPR027519">
    <property type="entry name" value="KFase_ver/fungi-typ"/>
</dbReference>
<dbReference type="EMBL" id="MCFK01009139">
    <property type="protein sequence ID" value="RKF55239.1"/>
    <property type="molecule type" value="Genomic_DNA"/>
</dbReference>